<evidence type="ECO:0000313" key="4">
    <source>
        <dbReference type="EMBL" id="AOH86963.1"/>
    </source>
</evidence>
<dbReference type="Pfam" id="PF00583">
    <property type="entry name" value="Acetyltransf_1"/>
    <property type="match status" value="1"/>
</dbReference>
<keyword evidence="2" id="KW-0012">Acyltransferase</keyword>
<dbReference type="STRING" id="1560345.AWL63_20250"/>
<evidence type="ECO:0000313" key="5">
    <source>
        <dbReference type="Proteomes" id="UP000094256"/>
    </source>
</evidence>
<organism evidence="4 5">
    <name type="scientific">Sphingomonas panacis</name>
    <dbReference type="NCBI Taxonomy" id="1560345"/>
    <lineage>
        <taxon>Bacteria</taxon>
        <taxon>Pseudomonadati</taxon>
        <taxon>Pseudomonadota</taxon>
        <taxon>Alphaproteobacteria</taxon>
        <taxon>Sphingomonadales</taxon>
        <taxon>Sphingomonadaceae</taxon>
        <taxon>Sphingomonas</taxon>
    </lineage>
</organism>
<dbReference type="PANTHER" id="PTHR43877:SF5">
    <property type="entry name" value="BLL8307 PROTEIN"/>
    <property type="match status" value="1"/>
</dbReference>
<keyword evidence="5" id="KW-1185">Reference proteome</keyword>
<dbReference type="PANTHER" id="PTHR43877">
    <property type="entry name" value="AMINOALKYLPHOSPHONATE N-ACETYLTRANSFERASE-RELATED-RELATED"/>
    <property type="match status" value="1"/>
</dbReference>
<proteinExistence type="predicted"/>
<dbReference type="Proteomes" id="UP000094256">
    <property type="component" value="Chromosome"/>
</dbReference>
<dbReference type="InterPro" id="IPR050832">
    <property type="entry name" value="Bact_Acetyltransf"/>
</dbReference>
<dbReference type="EMBL" id="CP014168">
    <property type="protein sequence ID" value="AOH86963.1"/>
    <property type="molecule type" value="Genomic_DNA"/>
</dbReference>
<dbReference type="AlphaFoldDB" id="A0A1B3ZHR3"/>
<evidence type="ECO:0000256" key="1">
    <source>
        <dbReference type="ARBA" id="ARBA00022679"/>
    </source>
</evidence>
<accession>A0A1B3ZHR3</accession>
<dbReference type="SUPFAM" id="SSF55729">
    <property type="entry name" value="Acyl-CoA N-acyltransferases (Nat)"/>
    <property type="match status" value="1"/>
</dbReference>
<reference evidence="4 5" key="1">
    <citation type="submission" date="2016-01" db="EMBL/GenBank/DDBJ databases">
        <title>Complete genome and mega plasmid sequence of Sphingomonas panacis DCY99 elicits systemic resistance in rice to Xanthomonas oryzae.</title>
        <authorList>
            <person name="Kim Y.J."/>
            <person name="Yang D.C."/>
            <person name="Sing P."/>
        </authorList>
    </citation>
    <scope>NUCLEOTIDE SEQUENCE [LARGE SCALE GENOMIC DNA]</scope>
    <source>
        <strain evidence="4 5">DCY99</strain>
    </source>
</reference>
<name>A0A1B3ZHR3_9SPHN</name>
<dbReference type="CDD" id="cd04301">
    <property type="entry name" value="NAT_SF"/>
    <property type="match status" value="1"/>
</dbReference>
<feature type="domain" description="N-acetyltransferase" evidence="3">
    <location>
        <begin position="1"/>
        <end position="143"/>
    </location>
</feature>
<protein>
    <submittedName>
        <fullName evidence="4">Histone acetyltransferase</fullName>
    </submittedName>
</protein>
<dbReference type="GO" id="GO:0016747">
    <property type="term" value="F:acyltransferase activity, transferring groups other than amino-acyl groups"/>
    <property type="evidence" value="ECO:0007669"/>
    <property type="project" value="InterPro"/>
</dbReference>
<keyword evidence="1 4" id="KW-0808">Transferase</keyword>
<sequence length="145" mass="15431">MSGEETRALLALHLAGMWADSPPDNVHALDLTGLTIPEVTVWTAWAGPRVAAVGALKTLPDGTAEVKSMRTHPDFLRQGAAQAILDTIIAVAKARGVRRLSLETGSLPSFGPAVALYHSRGFEEGPAFSHYTDGGFSRFLHLDLA</sequence>
<evidence type="ECO:0000259" key="3">
    <source>
        <dbReference type="PROSITE" id="PS51186"/>
    </source>
</evidence>
<dbReference type="KEGG" id="span:AWL63_20250"/>
<evidence type="ECO:0000256" key="2">
    <source>
        <dbReference type="ARBA" id="ARBA00023315"/>
    </source>
</evidence>
<dbReference type="Gene3D" id="3.40.630.30">
    <property type="match status" value="1"/>
</dbReference>
<dbReference type="PROSITE" id="PS51186">
    <property type="entry name" value="GNAT"/>
    <property type="match status" value="1"/>
</dbReference>
<dbReference type="InterPro" id="IPR016181">
    <property type="entry name" value="Acyl_CoA_acyltransferase"/>
</dbReference>
<gene>
    <name evidence="4" type="ORF">AWL63_20250</name>
</gene>
<dbReference type="InterPro" id="IPR000182">
    <property type="entry name" value="GNAT_dom"/>
</dbReference>